<dbReference type="EMBL" id="GGEC01091118">
    <property type="protein sequence ID" value="MBX71602.1"/>
    <property type="molecule type" value="Transcribed_RNA"/>
</dbReference>
<organism evidence="1">
    <name type="scientific">Rhizophora mucronata</name>
    <name type="common">Asiatic mangrove</name>
    <dbReference type="NCBI Taxonomy" id="61149"/>
    <lineage>
        <taxon>Eukaryota</taxon>
        <taxon>Viridiplantae</taxon>
        <taxon>Streptophyta</taxon>
        <taxon>Embryophyta</taxon>
        <taxon>Tracheophyta</taxon>
        <taxon>Spermatophyta</taxon>
        <taxon>Magnoliopsida</taxon>
        <taxon>eudicotyledons</taxon>
        <taxon>Gunneridae</taxon>
        <taxon>Pentapetalae</taxon>
        <taxon>rosids</taxon>
        <taxon>fabids</taxon>
        <taxon>Malpighiales</taxon>
        <taxon>Rhizophoraceae</taxon>
        <taxon>Rhizophora</taxon>
    </lineage>
</organism>
<proteinExistence type="predicted"/>
<accession>A0A2P2QX75</accession>
<reference evidence="1" key="1">
    <citation type="submission" date="2018-02" db="EMBL/GenBank/DDBJ databases">
        <title>Rhizophora mucronata_Transcriptome.</title>
        <authorList>
            <person name="Meera S.P."/>
            <person name="Sreeshan A."/>
            <person name="Augustine A."/>
        </authorList>
    </citation>
    <scope>NUCLEOTIDE SEQUENCE</scope>
    <source>
        <tissue evidence="1">Leaf</tissue>
    </source>
</reference>
<dbReference type="AlphaFoldDB" id="A0A2P2QX75"/>
<name>A0A2P2QX75_RHIMU</name>
<sequence>MKHEIFCSRHSMLDSSVTEFYDAFRLN</sequence>
<evidence type="ECO:0000313" key="1">
    <source>
        <dbReference type="EMBL" id="MBX71602.1"/>
    </source>
</evidence>
<protein>
    <submittedName>
        <fullName evidence="1">Uncharacterized protein</fullName>
    </submittedName>
</protein>